<feature type="compositionally biased region" description="Low complexity" evidence="1">
    <location>
        <begin position="45"/>
        <end position="57"/>
    </location>
</feature>
<feature type="region of interest" description="Disordered" evidence="1">
    <location>
        <begin position="147"/>
        <end position="252"/>
    </location>
</feature>
<sequence>MSPRPPPGDDPRHPDRRPTAPASVVAPTPSEDQQPNEGIDRRRAGLPPAVSSAAPLPRNQRGGYRAHGIAGRGRGEWSHLPRDRHSEFNLADNIWAEVRPGTLPRAGRTLQETNTTAEFLDTEATAIPVPALSRDEKQTVMSLAEVISSANRNPVPPNASSSAERQPRPRKRRKLTPPNNVLSYAGPAIPLSSVQGPHHSTAIEHPHTEKEKSKSSLPCSPTGTAPLPAAAGKADVSVKRERSPSPVLPSAARPVTEGSIRFAPLPRECRSSTRNYQLNRSRWIKGETSKLQAKGLKVERVFVRDDGMVVDWTSSIPVMSDTLLPALAVEPSQAAGDEMEVDDHAAQVPSDSAESRHQHNPRRSPQTSNQLLLLSLLNLGHLRPRY</sequence>
<keyword evidence="3" id="KW-1185">Reference proteome</keyword>
<feature type="region of interest" description="Disordered" evidence="1">
    <location>
        <begin position="333"/>
        <end position="367"/>
    </location>
</feature>
<organism evidence="2 3">
    <name type="scientific">Obba rivulosa</name>
    <dbReference type="NCBI Taxonomy" id="1052685"/>
    <lineage>
        <taxon>Eukaryota</taxon>
        <taxon>Fungi</taxon>
        <taxon>Dikarya</taxon>
        <taxon>Basidiomycota</taxon>
        <taxon>Agaricomycotina</taxon>
        <taxon>Agaricomycetes</taxon>
        <taxon>Polyporales</taxon>
        <taxon>Gelatoporiaceae</taxon>
        <taxon>Obba</taxon>
    </lineage>
</organism>
<feature type="compositionally biased region" description="Basic and acidic residues" evidence="1">
    <location>
        <begin position="7"/>
        <end position="18"/>
    </location>
</feature>
<evidence type="ECO:0000313" key="2">
    <source>
        <dbReference type="EMBL" id="OCH86945.1"/>
    </source>
</evidence>
<dbReference type="OrthoDB" id="3265156at2759"/>
<gene>
    <name evidence="2" type="ORF">OBBRIDRAFT_189322</name>
</gene>
<feature type="compositionally biased region" description="Low complexity" evidence="1">
    <location>
        <begin position="221"/>
        <end position="234"/>
    </location>
</feature>
<evidence type="ECO:0000256" key="1">
    <source>
        <dbReference type="SAM" id="MobiDB-lite"/>
    </source>
</evidence>
<evidence type="ECO:0000313" key="3">
    <source>
        <dbReference type="Proteomes" id="UP000250043"/>
    </source>
</evidence>
<dbReference type="AlphaFoldDB" id="A0A8E2ARB8"/>
<feature type="region of interest" description="Disordered" evidence="1">
    <location>
        <begin position="1"/>
        <end position="80"/>
    </location>
</feature>
<feature type="compositionally biased region" description="Basic and acidic residues" evidence="1">
    <location>
        <begin position="201"/>
        <end position="214"/>
    </location>
</feature>
<protein>
    <submittedName>
        <fullName evidence="2">Uncharacterized protein</fullName>
    </submittedName>
</protein>
<dbReference type="EMBL" id="KV722505">
    <property type="protein sequence ID" value="OCH86945.1"/>
    <property type="molecule type" value="Genomic_DNA"/>
</dbReference>
<feature type="compositionally biased region" description="Low complexity" evidence="1">
    <location>
        <begin position="19"/>
        <end position="30"/>
    </location>
</feature>
<reference evidence="2 3" key="1">
    <citation type="submission" date="2016-07" db="EMBL/GenBank/DDBJ databases">
        <title>Draft genome of the white-rot fungus Obba rivulosa 3A-2.</title>
        <authorList>
            <consortium name="DOE Joint Genome Institute"/>
            <person name="Miettinen O."/>
            <person name="Riley R."/>
            <person name="Acob R."/>
            <person name="Barry K."/>
            <person name="Cullen D."/>
            <person name="De Vries R."/>
            <person name="Hainaut M."/>
            <person name="Hatakka A."/>
            <person name="Henrissat B."/>
            <person name="Hilden K."/>
            <person name="Kuo R."/>
            <person name="Labutti K."/>
            <person name="Lipzen A."/>
            <person name="Makela M.R."/>
            <person name="Sandor L."/>
            <person name="Spatafora J.W."/>
            <person name="Grigoriev I.V."/>
            <person name="Hibbett D.S."/>
        </authorList>
    </citation>
    <scope>NUCLEOTIDE SEQUENCE [LARGE SCALE GENOMIC DNA]</scope>
    <source>
        <strain evidence="2 3">3A-2</strain>
    </source>
</reference>
<proteinExistence type="predicted"/>
<name>A0A8E2ARB8_9APHY</name>
<feature type="compositionally biased region" description="Polar residues" evidence="1">
    <location>
        <begin position="148"/>
        <end position="164"/>
    </location>
</feature>
<dbReference type="Proteomes" id="UP000250043">
    <property type="component" value="Unassembled WGS sequence"/>
</dbReference>
<accession>A0A8E2ARB8</accession>